<dbReference type="PANTHER" id="PTHR43615:SF1">
    <property type="entry name" value="PPDK_N DOMAIN-CONTAINING PROTEIN"/>
    <property type="match status" value="1"/>
</dbReference>
<dbReference type="InterPro" id="IPR051549">
    <property type="entry name" value="PEP_Utilizing_Enz"/>
</dbReference>
<dbReference type="AlphaFoldDB" id="D1A3L2"/>
<gene>
    <name evidence="3" type="ordered locus">Tcur_0540</name>
</gene>
<proteinExistence type="predicted"/>
<evidence type="ECO:0000313" key="4">
    <source>
        <dbReference type="Proteomes" id="UP000001918"/>
    </source>
</evidence>
<accession>D1A3L2</accession>
<dbReference type="Pfam" id="PF00391">
    <property type="entry name" value="PEP-utilizers"/>
    <property type="match status" value="1"/>
</dbReference>
<keyword evidence="4" id="KW-1185">Reference proteome</keyword>
<organism evidence="3 4">
    <name type="scientific">Thermomonospora curvata (strain ATCC 19995 / DSM 43183 / JCM 3096 / KCTC 9072 / NBRC 15933 / NCIMB 10081 / Henssen B9)</name>
    <dbReference type="NCBI Taxonomy" id="471852"/>
    <lineage>
        <taxon>Bacteria</taxon>
        <taxon>Bacillati</taxon>
        <taxon>Actinomycetota</taxon>
        <taxon>Actinomycetes</taxon>
        <taxon>Streptosporangiales</taxon>
        <taxon>Thermomonosporaceae</taxon>
        <taxon>Thermomonospora</taxon>
    </lineage>
</organism>
<dbReference type="KEGG" id="tcu:Tcur_0540"/>
<dbReference type="PANTHER" id="PTHR43615">
    <property type="entry name" value="PHOSPHOENOLPYRUVATE SYNTHASE-RELATED"/>
    <property type="match status" value="1"/>
</dbReference>
<dbReference type="STRING" id="471852.Tcur_0540"/>
<feature type="domain" description="PEP-utilising enzyme mobile" evidence="2">
    <location>
        <begin position="476"/>
        <end position="546"/>
    </location>
</feature>
<name>D1A3L2_THECD</name>
<dbReference type="SUPFAM" id="SSF52009">
    <property type="entry name" value="Phosphohistidine domain"/>
    <property type="match status" value="1"/>
</dbReference>
<sequence>MAAAPPADRASVFPAGEPWYPHAPRPTGAGRRGGEPPAVLRPADLERSWHLDFHYPRGVVPLGTALVGDVVAGAQRAARRLRLAESGGLAVRFAGPHVYVGSAPAVAVPERERAKARALTRRYPAVFPGRWRAARAALERELDALRRSDPAGLPPAEIGAYLRRARAVHAAAWRVHFAFMYRLLSCHEMLRAELAEAGVDEHTLIAVLQSADNRVLEVDRKLHALAARARADGLAPLFERDDGPLLPRLAARPAARDWLGAFTGFLAEHGHRADAMSDLTVPSWEEDPEQVLSLLRRIILGRVPPPRPPGAPAIPPGLTGRARELLREALRANVVCWNEDHNLVIEMRAHLPVRAGALALAAATGAPAPDEVLFLFPEEVDQLAAGSADWADLAERTAARRAYYHRWHALRAGLPRLLGTSTGLHDPVVSGVFCADPLRDRTAGPPAVLHGLGVSGGVARGRVRLVRSPDGLPDLRPGEVLVCEATTPTWTPLFGLVAACVCDTGGMLTHAAVISREYGIPCVCDVRTATATLRDGDEVEVDGTRGTVTLLARADRSP</sequence>
<evidence type="ECO:0000259" key="2">
    <source>
        <dbReference type="Pfam" id="PF00391"/>
    </source>
</evidence>
<dbReference type="OrthoDB" id="9765468at2"/>
<reference evidence="3 4" key="1">
    <citation type="journal article" date="2011" name="Stand. Genomic Sci.">
        <title>Complete genome sequence of Thermomonospora curvata type strain (B9).</title>
        <authorList>
            <person name="Chertkov O."/>
            <person name="Sikorski J."/>
            <person name="Nolan M."/>
            <person name="Lapidus A."/>
            <person name="Lucas S."/>
            <person name="Del Rio T.G."/>
            <person name="Tice H."/>
            <person name="Cheng J.F."/>
            <person name="Goodwin L."/>
            <person name="Pitluck S."/>
            <person name="Liolios K."/>
            <person name="Ivanova N."/>
            <person name="Mavromatis K."/>
            <person name="Mikhailova N."/>
            <person name="Ovchinnikova G."/>
            <person name="Pati A."/>
            <person name="Chen A."/>
            <person name="Palaniappan K."/>
            <person name="Djao O.D."/>
            <person name="Land M."/>
            <person name="Hauser L."/>
            <person name="Chang Y.J."/>
            <person name="Jeffries C.D."/>
            <person name="Brettin T."/>
            <person name="Han C."/>
            <person name="Detter J.C."/>
            <person name="Rohde M."/>
            <person name="Goker M."/>
            <person name="Woyke T."/>
            <person name="Bristow J."/>
            <person name="Eisen J.A."/>
            <person name="Markowitz V."/>
            <person name="Hugenholtz P."/>
            <person name="Klenk H.P."/>
            <person name="Kyrpides N.C."/>
        </authorList>
    </citation>
    <scope>NUCLEOTIDE SEQUENCE [LARGE SCALE GENOMIC DNA]</scope>
    <source>
        <strain evidence="4">ATCC 19995 / DSM 43183 / JCM 3096 / KCTC 9072 / NBRC 15933 / NCIMB 10081 / Henssen B9</strain>
    </source>
</reference>
<dbReference type="EMBL" id="CP001738">
    <property type="protein sequence ID" value="ACY96137.1"/>
    <property type="molecule type" value="Genomic_DNA"/>
</dbReference>
<dbReference type="Gene3D" id="3.50.30.10">
    <property type="entry name" value="Phosphohistidine domain"/>
    <property type="match status" value="1"/>
</dbReference>
<protein>
    <submittedName>
        <fullName evidence="3">PEP-utilising protein mobile region</fullName>
    </submittedName>
</protein>
<dbReference type="InterPro" id="IPR036637">
    <property type="entry name" value="Phosphohistidine_dom_sf"/>
</dbReference>
<dbReference type="InterPro" id="IPR008279">
    <property type="entry name" value="PEP-util_enz_mobile_dom"/>
</dbReference>
<evidence type="ECO:0000313" key="3">
    <source>
        <dbReference type="EMBL" id="ACY96137.1"/>
    </source>
</evidence>
<dbReference type="GO" id="GO:0016772">
    <property type="term" value="F:transferase activity, transferring phosphorus-containing groups"/>
    <property type="evidence" value="ECO:0007669"/>
    <property type="project" value="InterPro"/>
</dbReference>
<dbReference type="RefSeq" id="WP_012850921.1">
    <property type="nucleotide sequence ID" value="NC_013510.1"/>
</dbReference>
<dbReference type="HOGENOM" id="CLU_031538_0_0_11"/>
<dbReference type="Proteomes" id="UP000001918">
    <property type="component" value="Chromosome"/>
</dbReference>
<evidence type="ECO:0000256" key="1">
    <source>
        <dbReference type="SAM" id="MobiDB-lite"/>
    </source>
</evidence>
<feature type="region of interest" description="Disordered" evidence="1">
    <location>
        <begin position="1"/>
        <end position="39"/>
    </location>
</feature>
<dbReference type="eggNOG" id="COG3848">
    <property type="taxonomic scope" value="Bacteria"/>
</dbReference>